<comment type="caution">
    <text evidence="1">The sequence shown here is derived from an EMBL/GenBank/DDBJ whole genome shotgun (WGS) entry which is preliminary data.</text>
</comment>
<organism evidence="1">
    <name type="scientific">marine sediment metagenome</name>
    <dbReference type="NCBI Taxonomy" id="412755"/>
    <lineage>
        <taxon>unclassified sequences</taxon>
        <taxon>metagenomes</taxon>
        <taxon>ecological metagenomes</taxon>
    </lineage>
</organism>
<dbReference type="AlphaFoldDB" id="X1U3B0"/>
<gene>
    <name evidence="1" type="ORF">S12H4_52948</name>
</gene>
<protein>
    <submittedName>
        <fullName evidence="1">Uncharacterized protein</fullName>
    </submittedName>
</protein>
<dbReference type="EMBL" id="BARW01033651">
    <property type="protein sequence ID" value="GAJ12038.1"/>
    <property type="molecule type" value="Genomic_DNA"/>
</dbReference>
<name>X1U3B0_9ZZZZ</name>
<feature type="non-terminal residue" evidence="1">
    <location>
        <position position="84"/>
    </location>
</feature>
<evidence type="ECO:0000313" key="1">
    <source>
        <dbReference type="EMBL" id="GAJ12038.1"/>
    </source>
</evidence>
<sequence length="84" mass="9598">MVPYCKNSRCLLSKGFFVHKVLVVYIFGALFSAAAGNLNPPAHAENKERQASKQKYIKVPVKRKPTDSDWTLRDTRTLELLEDF</sequence>
<proteinExistence type="predicted"/>
<reference evidence="1" key="1">
    <citation type="journal article" date="2014" name="Front. Microbiol.">
        <title>High frequency of phylogenetically diverse reductive dehalogenase-homologous genes in deep subseafloor sedimentary metagenomes.</title>
        <authorList>
            <person name="Kawai M."/>
            <person name="Futagami T."/>
            <person name="Toyoda A."/>
            <person name="Takaki Y."/>
            <person name="Nishi S."/>
            <person name="Hori S."/>
            <person name="Arai W."/>
            <person name="Tsubouchi T."/>
            <person name="Morono Y."/>
            <person name="Uchiyama I."/>
            <person name="Ito T."/>
            <person name="Fujiyama A."/>
            <person name="Inagaki F."/>
            <person name="Takami H."/>
        </authorList>
    </citation>
    <scope>NUCLEOTIDE SEQUENCE</scope>
    <source>
        <strain evidence="1">Expedition CK06-06</strain>
    </source>
</reference>
<accession>X1U3B0</accession>